<dbReference type="Proteomes" id="UP000720508">
    <property type="component" value="Unassembled WGS sequence"/>
</dbReference>
<gene>
    <name evidence="4" type="ORF">KN815_19575</name>
</gene>
<dbReference type="InterPro" id="IPR007111">
    <property type="entry name" value="NACHT_NTPase"/>
</dbReference>
<dbReference type="EMBL" id="JAHLEM010000206">
    <property type="protein sequence ID" value="MBU3866190.1"/>
    <property type="molecule type" value="Genomic_DNA"/>
</dbReference>
<feature type="transmembrane region" description="Helical" evidence="2">
    <location>
        <begin position="507"/>
        <end position="529"/>
    </location>
</feature>
<protein>
    <submittedName>
        <fullName evidence="4">NACHT domain-containing protein</fullName>
    </submittedName>
</protein>
<feature type="transmembrane region" description="Helical" evidence="2">
    <location>
        <begin position="98"/>
        <end position="117"/>
    </location>
</feature>
<name>A0ABS6CHG2_9ACTN</name>
<feature type="compositionally biased region" description="Polar residues" evidence="1">
    <location>
        <begin position="1"/>
        <end position="18"/>
    </location>
</feature>
<comment type="caution">
    <text evidence="4">The sequence shown here is derived from an EMBL/GenBank/DDBJ whole genome shotgun (WGS) entry which is preliminary data.</text>
</comment>
<dbReference type="RefSeq" id="WP_216343244.1">
    <property type="nucleotide sequence ID" value="NZ_JAHLEM010000206.1"/>
</dbReference>
<reference evidence="4 5" key="1">
    <citation type="submission" date="2021-06" db="EMBL/GenBank/DDBJ databases">
        <authorList>
            <person name="Pan X."/>
        </authorList>
    </citation>
    <scope>NUCLEOTIDE SEQUENCE [LARGE SCALE GENOMIC DNA]</scope>
    <source>
        <strain evidence="4 5">4503</strain>
    </source>
</reference>
<feature type="transmembrane region" description="Helical" evidence="2">
    <location>
        <begin position="588"/>
        <end position="605"/>
    </location>
</feature>
<feature type="transmembrane region" description="Helical" evidence="2">
    <location>
        <begin position="708"/>
        <end position="726"/>
    </location>
</feature>
<dbReference type="Pfam" id="PF05729">
    <property type="entry name" value="NACHT"/>
    <property type="match status" value="1"/>
</dbReference>
<proteinExistence type="predicted"/>
<organism evidence="4 5">
    <name type="scientific">Streptomyces niphimycinicus</name>
    <dbReference type="NCBI Taxonomy" id="2842201"/>
    <lineage>
        <taxon>Bacteria</taxon>
        <taxon>Bacillati</taxon>
        <taxon>Actinomycetota</taxon>
        <taxon>Actinomycetes</taxon>
        <taxon>Kitasatosporales</taxon>
        <taxon>Streptomycetaceae</taxon>
        <taxon>Streptomyces</taxon>
    </lineage>
</organism>
<feature type="domain" description="NACHT" evidence="3">
    <location>
        <begin position="198"/>
        <end position="330"/>
    </location>
</feature>
<feature type="transmembrane region" description="Helical" evidence="2">
    <location>
        <begin position="563"/>
        <end position="582"/>
    </location>
</feature>
<feature type="region of interest" description="Disordered" evidence="1">
    <location>
        <begin position="1"/>
        <end position="25"/>
    </location>
</feature>
<feature type="transmembrane region" description="Helical" evidence="2">
    <location>
        <begin position="635"/>
        <end position="661"/>
    </location>
</feature>
<feature type="transmembrane region" description="Helical" evidence="2">
    <location>
        <begin position="63"/>
        <end position="86"/>
    </location>
</feature>
<accession>A0ABS6CHG2</accession>
<evidence type="ECO:0000256" key="1">
    <source>
        <dbReference type="SAM" id="MobiDB-lite"/>
    </source>
</evidence>
<evidence type="ECO:0000313" key="4">
    <source>
        <dbReference type="EMBL" id="MBU3866190.1"/>
    </source>
</evidence>
<feature type="transmembrane region" description="Helical" evidence="2">
    <location>
        <begin position="738"/>
        <end position="759"/>
    </location>
</feature>
<sequence>MASPSPESGDTAPRQPTSDAPRFEVSGGRQRNVVQIYHVDRLELAAELGGSFGRYRRSGADSWFGWAAGLAAAAFAVFLLLARPVLPLPEGFDPGPVRVGWLLLASILVLAGGRRVLRRVHDRRMRLWLSAPYLARAVDDLAEDLAARYDGDERWELIRDPEPIEVTWREEERDAEADSRVPGGGPIAARFHATPAHRLVVLGGPGAGKSVLALRLATELLEERQAHDGQGPVPVIVPLASWDPREGLFRWIARQVAVDHPRACTPVPGAPPVAVALSLLRTRRVLPILDGFDELPADVRKKAMRRLREGMKGGVPFVLTSRQDEFREHAPEQNVFARTEIILCPLADHAVAAYLNPGGRPRSRWSEVLARLDGAAADSPEARLRDVLRVPLMANLAREAYSEDGADPRELLVPGAFADTAAIEHRLYDAYLDAIYSPSHEERTWDPPTARAWAGFLATRMKADNLEELAWWRLDEQVPWRVRGLALVPAFALSVALMARLDLGAWGWPGLLGLSLWQAYAIVCALALLHMPVSAESAEHRPPQRIVRLTGARLREAVSGWRGRTLGVFAAACLAAGWAATVATRSGLWLWAMTAISWVTVRWCGRRLLLAAADPSLAGSPGALLRSDRRAVCTLGWLFTAGPPALTVLCALPLASLGIWFAADAAGVTFSLSADKAVVGFLVDILDGFRLPFAIGILNAAWSSRDRLVPLTLVLPLVMLALYAVTPAAQGVITTVDWALAALGALVCWLLYATAVSAWGRFQVARLYLAATGRLPLRLMTFLKDAHRRGVLRQSGGAYSFRHIGLRDRLAQAGAVDTRAGTLRPGRGRQFTSGAIALALLMGTYAVTVRGAAQAEPVTGPIRALPTACGLLDDRHIAALTDDARTYAPKMPKYTPFLWEPGCVVDEHAPKARTVRIEVGTQIVEPFYDQSAVRAASAQFKGSSWTPSHFDLDGGTSRSLEGFGDEARLHTGPHRVGNAGRPLPAAVVVVRKDNALLTVRYTEEHADQARVSMVAKVLAGAALRKAGLAPASAPRTPTL</sequence>
<evidence type="ECO:0000259" key="3">
    <source>
        <dbReference type="Pfam" id="PF05729"/>
    </source>
</evidence>
<feature type="transmembrane region" description="Helical" evidence="2">
    <location>
        <begin position="681"/>
        <end position="701"/>
    </location>
</feature>
<keyword evidence="5" id="KW-1185">Reference proteome</keyword>
<keyword evidence="2" id="KW-0472">Membrane</keyword>
<keyword evidence="2" id="KW-0812">Transmembrane</keyword>
<evidence type="ECO:0000313" key="5">
    <source>
        <dbReference type="Proteomes" id="UP000720508"/>
    </source>
</evidence>
<keyword evidence="2" id="KW-1133">Transmembrane helix</keyword>
<evidence type="ECO:0000256" key="2">
    <source>
        <dbReference type="SAM" id="Phobius"/>
    </source>
</evidence>
<feature type="transmembrane region" description="Helical" evidence="2">
    <location>
        <begin position="482"/>
        <end position="501"/>
    </location>
</feature>